<evidence type="ECO:0008006" key="6">
    <source>
        <dbReference type="Google" id="ProtNLM"/>
    </source>
</evidence>
<dbReference type="InterPro" id="IPR019148">
    <property type="entry name" value="Nuclear_protein_DGCR14_ESS-2"/>
</dbReference>
<dbReference type="OrthoDB" id="19679at2759"/>
<evidence type="ECO:0000256" key="2">
    <source>
        <dbReference type="ARBA" id="ARBA00009072"/>
    </source>
</evidence>
<dbReference type="GO" id="GO:0071013">
    <property type="term" value="C:catalytic step 2 spliceosome"/>
    <property type="evidence" value="ECO:0007669"/>
    <property type="project" value="TreeGrafter"/>
</dbReference>
<reference evidence="5" key="1">
    <citation type="submission" date="2014-02" db="EMBL/GenBank/DDBJ databases">
        <title>The Genome Sequence of Trichophyton rubrum (morphotype fischeri) CBS 288.86.</title>
        <authorList>
            <consortium name="The Broad Institute Genomics Platform"/>
            <person name="Cuomo C.A."/>
            <person name="White T.C."/>
            <person name="Graser Y."/>
            <person name="Martinez-Rossi N."/>
            <person name="Heitman J."/>
            <person name="Young S.K."/>
            <person name="Zeng Q."/>
            <person name="Gargeya S."/>
            <person name="Abouelleil A."/>
            <person name="Alvarado L."/>
            <person name="Chapman S.B."/>
            <person name="Gainer-Dewar J."/>
            <person name="Goldberg J."/>
            <person name="Griggs A."/>
            <person name="Gujja S."/>
            <person name="Hansen M."/>
            <person name="Howarth C."/>
            <person name="Imamovic A."/>
            <person name="Larimer J."/>
            <person name="Martinez D."/>
            <person name="Murphy C."/>
            <person name="Pearson M.D."/>
            <person name="Persinoti G."/>
            <person name="Poon T."/>
            <person name="Priest M."/>
            <person name="Roberts A.D."/>
            <person name="Saif S."/>
            <person name="Shea T.D."/>
            <person name="Sykes S.N."/>
            <person name="Wortman J."/>
            <person name="Nusbaum C."/>
            <person name="Birren B."/>
        </authorList>
    </citation>
    <scope>NUCLEOTIDE SEQUENCE [LARGE SCALE GENOMIC DNA]</scope>
    <source>
        <strain evidence="5">CBS 288.86</strain>
    </source>
</reference>
<proteinExistence type="inferred from homology"/>
<evidence type="ECO:0000256" key="1">
    <source>
        <dbReference type="ARBA" id="ARBA00004123"/>
    </source>
</evidence>
<protein>
    <recommendedName>
        <fullName evidence="6">Nuclear protein DGCR14</fullName>
    </recommendedName>
</protein>
<comment type="subcellular location">
    <subcellularLocation>
        <location evidence="1">Nucleus</location>
    </subcellularLocation>
</comment>
<dbReference type="PANTHER" id="PTHR12940:SF0">
    <property type="entry name" value="SPLICING FACTOR ESS-2 HOMOLOG"/>
    <property type="match status" value="1"/>
</dbReference>
<feature type="region of interest" description="Disordered" evidence="4">
    <location>
        <begin position="94"/>
        <end position="131"/>
    </location>
</feature>
<dbReference type="PANTHER" id="PTHR12940">
    <property type="entry name" value="ES-2 PROTEIN - RELATED"/>
    <property type="match status" value="1"/>
</dbReference>
<evidence type="ECO:0000256" key="3">
    <source>
        <dbReference type="ARBA" id="ARBA00023242"/>
    </source>
</evidence>
<feature type="compositionally biased region" description="Polar residues" evidence="4">
    <location>
        <begin position="276"/>
        <end position="286"/>
    </location>
</feature>
<evidence type="ECO:0000256" key="4">
    <source>
        <dbReference type="SAM" id="MobiDB-lite"/>
    </source>
</evidence>
<feature type="region of interest" description="Disordered" evidence="4">
    <location>
        <begin position="219"/>
        <end position="374"/>
    </location>
</feature>
<gene>
    <name evidence="5" type="ORF">H103_04418</name>
</gene>
<dbReference type="AlphaFoldDB" id="A0A022W335"/>
<comment type="similarity">
    <text evidence="2">Belongs to the ESS2 family.</text>
</comment>
<feature type="region of interest" description="Disordered" evidence="4">
    <location>
        <begin position="1"/>
        <end position="36"/>
    </location>
</feature>
<feature type="region of interest" description="Disordered" evidence="4">
    <location>
        <begin position="471"/>
        <end position="499"/>
    </location>
</feature>
<name>A0A022W335_TRIRU</name>
<feature type="compositionally biased region" description="Polar residues" evidence="4">
    <location>
        <begin position="471"/>
        <end position="492"/>
    </location>
</feature>
<accession>A0A022W335</accession>
<dbReference type="Proteomes" id="UP000023758">
    <property type="component" value="Unassembled WGS sequence"/>
</dbReference>
<dbReference type="Pfam" id="PF09751">
    <property type="entry name" value="Es2"/>
    <property type="match status" value="1"/>
</dbReference>
<dbReference type="EMBL" id="KK207847">
    <property type="protein sequence ID" value="EZF52546.1"/>
    <property type="molecule type" value="Genomic_DNA"/>
</dbReference>
<feature type="region of interest" description="Disordered" evidence="4">
    <location>
        <begin position="427"/>
        <end position="456"/>
    </location>
</feature>
<sequence length="499" mass="55528">MASPSSQAVAKRSSDTQLMPPPPPAKRIKRPPVALDEDDYTDALSHIVARDFFPGLLETQAQQDYLDALESKDKEWIATAGRKMAQLMTPGSQRRYAGTSMTPRRGRAPSVSNMDTPHRTPAMDKNTPRGWKGDTPMSCATPGSMASVATSSAGHRISSKIRNMGLGAFQQKYTSEDNESFNKLLDKQNEKKREKYAWLWRENKIPSARELVHRKREAKRLEAQAAPDGSKEKQLMKLSDNKSTADDRPARPDGWKSKPENSLMFIPSSVEDDMETIQQKQESTSRMGEKQVLYYNTRIRPQVENSDGEQHSTVPPSPSLSAVRDAIAGRLRPTNSEPGYTGGETPRVNGYAFVDEDEPEPQSHSAPQADENEEAYHLKLLESQLSDSTPNPFKLKENGKRELLLHRMVDRVAKNNRREKAIKETKTPVPMFPSSPMIAFGKSGDRSSISKTPAMSRAALTPAAQRLWAQVGNTTPKRAVMSGSTSGKNMWTPTPRRAK</sequence>
<keyword evidence="3" id="KW-0539">Nucleus</keyword>
<dbReference type="HOGENOM" id="CLU_024820_0_0_1"/>
<organism evidence="5">
    <name type="scientific">Trichophyton rubrum CBS 288.86</name>
    <dbReference type="NCBI Taxonomy" id="1215330"/>
    <lineage>
        <taxon>Eukaryota</taxon>
        <taxon>Fungi</taxon>
        <taxon>Dikarya</taxon>
        <taxon>Ascomycota</taxon>
        <taxon>Pezizomycotina</taxon>
        <taxon>Eurotiomycetes</taxon>
        <taxon>Eurotiomycetidae</taxon>
        <taxon>Onygenales</taxon>
        <taxon>Arthrodermataceae</taxon>
        <taxon>Trichophyton</taxon>
    </lineage>
</organism>
<feature type="compositionally biased region" description="Basic and acidic residues" evidence="4">
    <location>
        <begin position="229"/>
        <end position="259"/>
    </location>
</feature>
<evidence type="ECO:0000313" key="5">
    <source>
        <dbReference type="EMBL" id="EZF52546.1"/>
    </source>
</evidence>